<evidence type="ECO:0000256" key="2">
    <source>
        <dbReference type="ARBA" id="ARBA00022840"/>
    </source>
</evidence>
<dbReference type="InterPro" id="IPR027417">
    <property type="entry name" value="P-loop_NTPase"/>
</dbReference>
<dbReference type="InterPro" id="IPR014001">
    <property type="entry name" value="Helicase_ATP-bd"/>
</dbReference>
<dbReference type="PANTHER" id="PTHR30580">
    <property type="entry name" value="PRIMOSOMAL PROTEIN N"/>
    <property type="match status" value="1"/>
</dbReference>
<comment type="caution">
    <text evidence="6">The sequence shown here is derived from an EMBL/GenBank/DDBJ whole genome shotgun (WGS) entry which is preliminary data.</text>
</comment>
<proteinExistence type="predicted"/>
<dbReference type="EMBL" id="NGMO01000003">
    <property type="protein sequence ID" value="OTP09949.1"/>
    <property type="molecule type" value="Genomic_DNA"/>
</dbReference>
<dbReference type="InterPro" id="IPR001650">
    <property type="entry name" value="Helicase_C-like"/>
</dbReference>
<dbReference type="GO" id="GO:0006270">
    <property type="term" value="P:DNA replication initiation"/>
    <property type="evidence" value="ECO:0007669"/>
    <property type="project" value="TreeGrafter"/>
</dbReference>
<dbReference type="Pfam" id="PF04851">
    <property type="entry name" value="ResIII"/>
    <property type="match status" value="1"/>
</dbReference>
<dbReference type="Proteomes" id="UP000194933">
    <property type="component" value="Unassembled WGS sequence"/>
</dbReference>
<protein>
    <recommendedName>
        <fullName evidence="8">Competence protein ComFA</fullName>
    </recommendedName>
</protein>
<name>A0A242JXV2_9ENTE</name>
<organism evidence="6 7">
    <name type="scientific">Candidatus Enterococcus wittei</name>
    <dbReference type="NCBI Taxonomy" id="1987383"/>
    <lineage>
        <taxon>Bacteria</taxon>
        <taxon>Bacillati</taxon>
        <taxon>Bacillota</taxon>
        <taxon>Bacilli</taxon>
        <taxon>Lactobacillales</taxon>
        <taxon>Enterococcaceae</taxon>
        <taxon>Enterococcus</taxon>
    </lineage>
</organism>
<evidence type="ECO:0000259" key="4">
    <source>
        <dbReference type="PROSITE" id="PS51192"/>
    </source>
</evidence>
<dbReference type="Gene3D" id="3.40.50.300">
    <property type="entry name" value="P-loop containing nucleotide triphosphate hydrolases"/>
    <property type="match status" value="2"/>
</dbReference>
<dbReference type="AlphaFoldDB" id="A0A242JXV2"/>
<dbReference type="SUPFAM" id="SSF52540">
    <property type="entry name" value="P-loop containing nucleoside triphosphate hydrolases"/>
    <property type="match status" value="1"/>
</dbReference>
<keyword evidence="2" id="KW-0067">ATP-binding</keyword>
<evidence type="ECO:0000259" key="5">
    <source>
        <dbReference type="PROSITE" id="PS51194"/>
    </source>
</evidence>
<dbReference type="RefSeq" id="WP_086284744.1">
    <property type="nucleotide sequence ID" value="NZ_NGMO01000003.1"/>
</dbReference>
<accession>A0A242JXV2</accession>
<dbReference type="InterPro" id="IPR006935">
    <property type="entry name" value="Helicase/UvrB_N"/>
</dbReference>
<dbReference type="PROSITE" id="PS51194">
    <property type="entry name" value="HELICASE_CTER"/>
    <property type="match status" value="1"/>
</dbReference>
<sequence length="443" mass="51820">MSKKNLYDRRLLTREVEEERAWLPFVDHQMIDSVTVKKKELYCNRCGTSTRLNEAKISATFFYCPHCLFLGRCDSQQDLYLFEQPKEIPRIVKFEWSKTLTPLQKSISERLVQSHLKRHHFVWAVTGAGKTEMLYASVKQVLEQGGRVGIASPRLDVCNELFLRFRQVFPNESIRLLHGKRKEAYDYSTLVICTTHQLYRFYQAFDLLVIDEVDAFPFTGDSGLAYAVETALGSEGQLIYLSATPDDHLLQKVRGTFELHHLALRFHQRLLPEPINYFWNNWRKNCLHPRKNKTLIQLIHQLVKENHLLLFCPSIHLMNQLEQVLQQQLPFRITAASSKDNDRSQKVRRMRNQKYDIFLTTLILERGVTFERISVIVLGADHQVFTKSSLVQIAGRADRKGKFTNSKVYFLYEEKTKAIVKACQEIKQMNKKGKEQRCEMCLL</sequence>
<dbReference type="STRING" id="1987383.A5844_001643"/>
<dbReference type="GO" id="GO:0043138">
    <property type="term" value="F:3'-5' DNA helicase activity"/>
    <property type="evidence" value="ECO:0007669"/>
    <property type="project" value="TreeGrafter"/>
</dbReference>
<gene>
    <name evidence="6" type="ORF">A5844_001643</name>
</gene>
<feature type="domain" description="Helicase ATP-binding" evidence="4">
    <location>
        <begin position="111"/>
        <end position="263"/>
    </location>
</feature>
<dbReference type="GO" id="GO:0006310">
    <property type="term" value="P:DNA recombination"/>
    <property type="evidence" value="ECO:0007669"/>
    <property type="project" value="TreeGrafter"/>
</dbReference>
<dbReference type="GO" id="GO:0006302">
    <property type="term" value="P:double-strand break repair"/>
    <property type="evidence" value="ECO:0007669"/>
    <property type="project" value="TreeGrafter"/>
</dbReference>
<reference evidence="6 7" key="1">
    <citation type="submission" date="2017-05" db="EMBL/GenBank/DDBJ databases">
        <title>The Genome Sequence of Enterococcus sp. 10A9_DIV0425.</title>
        <authorList>
            <consortium name="The Broad Institute Genomics Platform"/>
            <consortium name="The Broad Institute Genomic Center for Infectious Diseases"/>
            <person name="Earl A."/>
            <person name="Manson A."/>
            <person name="Schwartman J."/>
            <person name="Gilmore M."/>
            <person name="Abouelleil A."/>
            <person name="Cao P."/>
            <person name="Chapman S."/>
            <person name="Cusick C."/>
            <person name="Shea T."/>
            <person name="Young S."/>
            <person name="Neafsey D."/>
            <person name="Nusbaum C."/>
            <person name="Birren B."/>
        </authorList>
    </citation>
    <scope>NUCLEOTIDE SEQUENCE [LARGE SCALE GENOMIC DNA]</scope>
    <source>
        <strain evidence="6 7">10A9_DIV0425</strain>
    </source>
</reference>
<dbReference type="PROSITE" id="PS51192">
    <property type="entry name" value="HELICASE_ATP_BIND_1"/>
    <property type="match status" value="1"/>
</dbReference>
<dbReference type="Pfam" id="PF00271">
    <property type="entry name" value="Helicase_C"/>
    <property type="match status" value="1"/>
</dbReference>
<evidence type="ECO:0000256" key="1">
    <source>
        <dbReference type="ARBA" id="ARBA00022741"/>
    </source>
</evidence>
<keyword evidence="7" id="KW-1185">Reference proteome</keyword>
<evidence type="ECO:0000313" key="7">
    <source>
        <dbReference type="Proteomes" id="UP000194933"/>
    </source>
</evidence>
<keyword evidence="3" id="KW-0238">DNA-binding</keyword>
<evidence type="ECO:0000256" key="3">
    <source>
        <dbReference type="ARBA" id="ARBA00023125"/>
    </source>
</evidence>
<keyword evidence="1" id="KW-0547">Nucleotide-binding</keyword>
<evidence type="ECO:0008006" key="8">
    <source>
        <dbReference type="Google" id="ProtNLM"/>
    </source>
</evidence>
<feature type="domain" description="Helicase C-terminal" evidence="5">
    <location>
        <begin position="294"/>
        <end position="443"/>
    </location>
</feature>
<dbReference type="GO" id="GO:0005524">
    <property type="term" value="F:ATP binding"/>
    <property type="evidence" value="ECO:0007669"/>
    <property type="project" value="UniProtKB-KW"/>
</dbReference>
<dbReference type="GO" id="GO:0003677">
    <property type="term" value="F:DNA binding"/>
    <property type="evidence" value="ECO:0007669"/>
    <property type="project" value="UniProtKB-KW"/>
</dbReference>
<dbReference type="PANTHER" id="PTHR30580:SF1">
    <property type="entry name" value="COMF OPERON PROTEIN 1"/>
    <property type="match status" value="1"/>
</dbReference>
<dbReference type="SMART" id="SM00490">
    <property type="entry name" value="HELICc"/>
    <property type="match status" value="1"/>
</dbReference>
<dbReference type="GO" id="GO:0016787">
    <property type="term" value="F:hydrolase activity"/>
    <property type="evidence" value="ECO:0007669"/>
    <property type="project" value="InterPro"/>
</dbReference>
<evidence type="ECO:0000313" key="6">
    <source>
        <dbReference type="EMBL" id="OTP09949.1"/>
    </source>
</evidence>
<dbReference type="SMART" id="SM00487">
    <property type="entry name" value="DEXDc"/>
    <property type="match status" value="1"/>
</dbReference>